<keyword evidence="1" id="KW-0812">Transmembrane</keyword>
<evidence type="ECO:0000313" key="2">
    <source>
        <dbReference type="EMBL" id="OQR76233.1"/>
    </source>
</evidence>
<evidence type="ECO:0000313" key="3">
    <source>
        <dbReference type="Proteomes" id="UP000192247"/>
    </source>
</evidence>
<reference evidence="2 3" key="1">
    <citation type="journal article" date="2017" name="Gigascience">
        <title>Draft genome of the honey bee ectoparasitic mite, Tropilaelaps mercedesae, is shaped by the parasitic life history.</title>
        <authorList>
            <person name="Dong X."/>
            <person name="Armstrong S.D."/>
            <person name="Xia D."/>
            <person name="Makepeace B.L."/>
            <person name="Darby A.C."/>
            <person name="Kadowaki T."/>
        </authorList>
    </citation>
    <scope>NUCLEOTIDE SEQUENCE [LARGE SCALE GENOMIC DNA]</scope>
    <source>
        <strain evidence="2">Wuxi-XJTLU</strain>
    </source>
</reference>
<proteinExistence type="predicted"/>
<dbReference type="AlphaFoldDB" id="A0A1V9XS23"/>
<feature type="transmembrane region" description="Helical" evidence="1">
    <location>
        <begin position="43"/>
        <end position="63"/>
    </location>
</feature>
<evidence type="ECO:0000256" key="1">
    <source>
        <dbReference type="SAM" id="Phobius"/>
    </source>
</evidence>
<protein>
    <submittedName>
        <fullName evidence="2">Uncharacterized protein</fullName>
    </submittedName>
</protein>
<gene>
    <name evidence="2" type="ORF">BIW11_07909</name>
</gene>
<dbReference type="EMBL" id="MNPL01005120">
    <property type="protein sequence ID" value="OQR76233.1"/>
    <property type="molecule type" value="Genomic_DNA"/>
</dbReference>
<comment type="caution">
    <text evidence="2">The sequence shown here is derived from an EMBL/GenBank/DDBJ whole genome shotgun (WGS) entry which is preliminary data.</text>
</comment>
<keyword evidence="1" id="KW-0472">Membrane</keyword>
<dbReference type="OrthoDB" id="10448751at2759"/>
<sequence>MFVLPRVHTMPGSTWTQKLSGSTVLFVIALVCFIIGWVTRLQILVTVAYVLFIVVALMGLYALCFTTKLSKGSVVAPGSGFTSVVPIQTGQHPGPYPATSITMPPVYAHSTMPGFHSNLVNDTPPPYSVAVKQP</sequence>
<feature type="transmembrane region" description="Helical" evidence="1">
    <location>
        <begin position="20"/>
        <end position="38"/>
    </location>
</feature>
<accession>A0A1V9XS23</accession>
<name>A0A1V9XS23_9ACAR</name>
<keyword evidence="3" id="KW-1185">Reference proteome</keyword>
<keyword evidence="1" id="KW-1133">Transmembrane helix</keyword>
<organism evidence="2 3">
    <name type="scientific">Tropilaelaps mercedesae</name>
    <dbReference type="NCBI Taxonomy" id="418985"/>
    <lineage>
        <taxon>Eukaryota</taxon>
        <taxon>Metazoa</taxon>
        <taxon>Ecdysozoa</taxon>
        <taxon>Arthropoda</taxon>
        <taxon>Chelicerata</taxon>
        <taxon>Arachnida</taxon>
        <taxon>Acari</taxon>
        <taxon>Parasitiformes</taxon>
        <taxon>Mesostigmata</taxon>
        <taxon>Gamasina</taxon>
        <taxon>Dermanyssoidea</taxon>
        <taxon>Laelapidae</taxon>
        <taxon>Tropilaelaps</taxon>
    </lineage>
</organism>
<dbReference type="InParanoid" id="A0A1V9XS23"/>
<dbReference type="Proteomes" id="UP000192247">
    <property type="component" value="Unassembled WGS sequence"/>
</dbReference>